<dbReference type="PANTHER" id="PTHR10133">
    <property type="entry name" value="DNA POLYMERASE I"/>
    <property type="match status" value="1"/>
</dbReference>
<dbReference type="EMBL" id="MK479295">
    <property type="protein sequence ID" value="QBJ04012.1"/>
    <property type="molecule type" value="Genomic_DNA"/>
</dbReference>
<dbReference type="GO" id="GO:0006261">
    <property type="term" value="P:DNA-templated DNA replication"/>
    <property type="evidence" value="ECO:0007669"/>
    <property type="project" value="InterPro"/>
</dbReference>
<name>A0A481W702_9CAUD</name>
<organism evidence="4 5">
    <name type="scientific">Salmonella phage vB_SenS_SE1</name>
    <dbReference type="NCBI Taxonomy" id="2530161"/>
    <lineage>
        <taxon>Viruses</taxon>
        <taxon>Duplodnaviria</taxon>
        <taxon>Heunggongvirae</taxon>
        <taxon>Uroviricota</taxon>
        <taxon>Caudoviricetes</taxon>
        <taxon>Sarkviridae</taxon>
        <taxon>Guernseyvirinae</taxon>
        <taxon>Cornellvirus</taxon>
        <taxon>Cornellvirus SE1</taxon>
    </lineage>
</organism>
<dbReference type="SMART" id="SM00482">
    <property type="entry name" value="POLAc"/>
    <property type="match status" value="1"/>
</dbReference>
<dbReference type="Pfam" id="PF00476">
    <property type="entry name" value="DNA_pol_A"/>
    <property type="match status" value="1"/>
</dbReference>
<protein>
    <submittedName>
        <fullName evidence="4">DNA polymerase I</fullName>
    </submittedName>
</protein>
<dbReference type="Proteomes" id="UP000293689">
    <property type="component" value="Segment"/>
</dbReference>
<dbReference type="InterPro" id="IPR001098">
    <property type="entry name" value="DNA-dir_DNA_pol_A_palm_dom"/>
</dbReference>
<dbReference type="GO" id="GO:0039693">
    <property type="term" value="P:viral DNA genome replication"/>
    <property type="evidence" value="ECO:0007669"/>
    <property type="project" value="UniProtKB-KW"/>
</dbReference>
<evidence type="ECO:0000313" key="5">
    <source>
        <dbReference type="Proteomes" id="UP000293689"/>
    </source>
</evidence>
<evidence type="ECO:0000313" key="4">
    <source>
        <dbReference type="EMBL" id="QBJ04012.1"/>
    </source>
</evidence>
<evidence type="ECO:0000256" key="2">
    <source>
        <dbReference type="ARBA" id="ARBA00023109"/>
    </source>
</evidence>
<dbReference type="Gene3D" id="3.30.420.10">
    <property type="entry name" value="Ribonuclease H-like superfamily/Ribonuclease H"/>
    <property type="match status" value="1"/>
</dbReference>
<dbReference type="SUPFAM" id="SSF53098">
    <property type="entry name" value="Ribonuclease H-like"/>
    <property type="match status" value="1"/>
</dbReference>
<dbReference type="GeneID" id="77418132"/>
<dbReference type="InterPro" id="IPR043502">
    <property type="entry name" value="DNA/RNA_pol_sf"/>
</dbReference>
<dbReference type="GO" id="GO:0003677">
    <property type="term" value="F:DNA binding"/>
    <property type="evidence" value="ECO:0007669"/>
    <property type="project" value="InterPro"/>
</dbReference>
<keyword evidence="2" id="KW-1194">Viral DNA replication</keyword>
<dbReference type="InterPro" id="IPR036397">
    <property type="entry name" value="RNaseH_sf"/>
</dbReference>
<dbReference type="InterPro" id="IPR012337">
    <property type="entry name" value="RNaseH-like_sf"/>
</dbReference>
<keyword evidence="5" id="KW-1185">Reference proteome</keyword>
<dbReference type="Gene3D" id="1.10.150.20">
    <property type="entry name" value="5' to 3' exonuclease, C-terminal subdomain"/>
    <property type="match status" value="1"/>
</dbReference>
<dbReference type="SUPFAM" id="SSF56672">
    <property type="entry name" value="DNA/RNA polymerases"/>
    <property type="match status" value="1"/>
</dbReference>
<dbReference type="KEGG" id="vg:77418132"/>
<evidence type="ECO:0000259" key="3">
    <source>
        <dbReference type="SMART" id="SM00482"/>
    </source>
</evidence>
<sequence>MELLYLDLETFSEADLKKVGSYAYAEHPSTEILLAIYAIDDGEVHCWDCTADDKMPDDLKRALRQVQRHKAKIVGQNFLMFDRLVIKNVWGIELDPRDIIDTMICAFRHSLPGSLAALCEVLQIDEDLAKDKRGKALINRFSKPTPKNYKIRRYDRITHPEEWKAFIKYGVSDITSMREVYHSLPQWGNTEFENTVLAVDQRINDRGFYVDTALANAAIEAVKQHKDQLQWDARAKFGGKLTGKDFLPILRDLAPGHEILNAQKSTLHDLLADDDLPDDARTIIEMRLGASSTASTKYNPLLLGLSTDGRRRGCIQYGGASRTLRFAGKGFQPQNLARGYYDDDPEDKVIRMPGESERNYLLRKHALSTGIDMLLKGRAHWAYDVSKLTATTVRSCVVPTPGNKLLVADYSNVEGRGLAWLAGEKTALATFEAGLDIYCVTAGKMFGMEPDYIKKNRKDIRQIGKACELGLGYGGGVAAFLTFAKNLGLDLYAMAETMKGTFPDHIWAAAKRGYEYARIQEKNKKGFNGQKAERPSYDLPKNVWLTCDSIKRMWRESHPATCQFWNDLESAAMNAIKDPGTAYWAGEAVRENGDLAIKITRTFTKEKGERVPGWWLKVELPSGRVLSYPGIGISVEKQIDEDDDRTEYRERIRYMGQNQTTRQWSKQYTYGGKLSENVTQALCRDLLAYALVNVELNMKWPIVLHVHDEIVCDVPKTDEYSIQGLISKMCELPSWASGFPLAATGDELMRYAK</sequence>
<dbReference type="InterPro" id="IPR002298">
    <property type="entry name" value="DNA_polymerase_A"/>
</dbReference>
<proteinExistence type="predicted"/>
<dbReference type="Gene3D" id="3.30.70.370">
    <property type="match status" value="1"/>
</dbReference>
<evidence type="ECO:0000256" key="1">
    <source>
        <dbReference type="ARBA" id="ARBA00022705"/>
    </source>
</evidence>
<feature type="domain" description="DNA-directed DNA polymerase family A palm" evidence="3">
    <location>
        <begin position="390"/>
        <end position="718"/>
    </location>
</feature>
<dbReference type="PANTHER" id="PTHR10133:SF27">
    <property type="entry name" value="DNA POLYMERASE NU"/>
    <property type="match status" value="1"/>
</dbReference>
<accession>A0A481W702</accession>
<reference evidence="5" key="1">
    <citation type="submission" date="2019-02" db="EMBL/GenBank/DDBJ databases">
        <title>Complete genome of phage SEE-1.</title>
        <authorList>
            <person name="Lu M."/>
        </authorList>
    </citation>
    <scope>NUCLEOTIDE SEQUENCE [LARGE SCALE GENOMIC DNA]</scope>
</reference>
<dbReference type="GO" id="GO:0006302">
    <property type="term" value="P:double-strand break repair"/>
    <property type="evidence" value="ECO:0007669"/>
    <property type="project" value="TreeGrafter"/>
</dbReference>
<dbReference type="GO" id="GO:0003887">
    <property type="term" value="F:DNA-directed DNA polymerase activity"/>
    <property type="evidence" value="ECO:0007669"/>
    <property type="project" value="InterPro"/>
</dbReference>
<keyword evidence="1" id="KW-0235">DNA replication</keyword>
<dbReference type="RefSeq" id="YP_010582455.1">
    <property type="nucleotide sequence ID" value="NC_069151.1"/>
</dbReference>